<evidence type="ECO:0000313" key="8">
    <source>
        <dbReference type="Proteomes" id="UP000572268"/>
    </source>
</evidence>
<dbReference type="EMBL" id="JABAHT010000308">
    <property type="protein sequence ID" value="KAF4658476.1"/>
    <property type="molecule type" value="Genomic_DNA"/>
</dbReference>
<organism evidence="6 8">
    <name type="scientific">Perkinsus olseni</name>
    <name type="common">Perkinsus atlanticus</name>
    <dbReference type="NCBI Taxonomy" id="32597"/>
    <lineage>
        <taxon>Eukaryota</taxon>
        <taxon>Sar</taxon>
        <taxon>Alveolata</taxon>
        <taxon>Perkinsozoa</taxon>
        <taxon>Perkinsea</taxon>
        <taxon>Perkinsida</taxon>
        <taxon>Perkinsidae</taxon>
        <taxon>Perkinsus</taxon>
    </lineage>
</organism>
<dbReference type="PROSITE" id="PS00640">
    <property type="entry name" value="THIOL_PROTEASE_ASN"/>
    <property type="match status" value="1"/>
</dbReference>
<keyword evidence="2" id="KW-0865">Zymogen</keyword>
<gene>
    <name evidence="6" type="ORF">FOL46_005716</name>
    <name evidence="5" type="ORF">FOZ61_005592</name>
</gene>
<dbReference type="SMART" id="SM00645">
    <property type="entry name" value="Pept_C1"/>
    <property type="match status" value="2"/>
</dbReference>
<protein>
    <recommendedName>
        <fullName evidence="4">Peptidase C1A papain C-terminal domain-containing protein</fullName>
    </recommendedName>
</protein>
<comment type="caution">
    <text evidence="6">The sequence shown here is derived from an EMBL/GenBank/DDBJ whole genome shotgun (WGS) entry which is preliminary data.</text>
</comment>
<dbReference type="PRINTS" id="PR00705">
    <property type="entry name" value="PAPAIN"/>
</dbReference>
<dbReference type="Gene3D" id="3.90.70.10">
    <property type="entry name" value="Cysteine proteinases"/>
    <property type="match status" value="2"/>
</dbReference>
<dbReference type="PANTHER" id="PTHR12411">
    <property type="entry name" value="CYSTEINE PROTEASE FAMILY C1-RELATED"/>
    <property type="match status" value="1"/>
</dbReference>
<evidence type="ECO:0000259" key="4">
    <source>
        <dbReference type="SMART" id="SM00645"/>
    </source>
</evidence>
<evidence type="ECO:0000313" key="7">
    <source>
        <dbReference type="Proteomes" id="UP000570595"/>
    </source>
</evidence>
<evidence type="ECO:0000313" key="5">
    <source>
        <dbReference type="EMBL" id="KAF4658476.1"/>
    </source>
</evidence>
<comment type="similarity">
    <text evidence="1">Belongs to the peptidase C1 family.</text>
</comment>
<dbReference type="Pfam" id="PF00112">
    <property type="entry name" value="Peptidase_C1"/>
    <property type="match status" value="2"/>
</dbReference>
<dbReference type="SUPFAM" id="SSF54001">
    <property type="entry name" value="Cysteine proteinases"/>
    <property type="match status" value="2"/>
</dbReference>
<feature type="domain" description="Peptidase C1A papain C-terminal" evidence="4">
    <location>
        <begin position="65"/>
        <end position="325"/>
    </location>
</feature>
<name>A0A7J6LR89_PEROL</name>
<dbReference type="Proteomes" id="UP000572268">
    <property type="component" value="Unassembled WGS sequence"/>
</dbReference>
<dbReference type="InterPro" id="IPR038765">
    <property type="entry name" value="Papain-like_cys_pep_sf"/>
</dbReference>
<feature type="region of interest" description="Disordered" evidence="3">
    <location>
        <begin position="386"/>
        <end position="417"/>
    </location>
</feature>
<dbReference type="OrthoDB" id="190265at2759"/>
<dbReference type="InterPro" id="IPR000668">
    <property type="entry name" value="Peptidase_C1A_C"/>
</dbReference>
<dbReference type="AlphaFoldDB" id="A0A7J6LR89"/>
<dbReference type="GO" id="GO:0006508">
    <property type="term" value="P:proteolysis"/>
    <property type="evidence" value="ECO:0007669"/>
    <property type="project" value="InterPro"/>
</dbReference>
<dbReference type="Proteomes" id="UP000570595">
    <property type="component" value="Unassembled WGS sequence"/>
</dbReference>
<evidence type="ECO:0000256" key="2">
    <source>
        <dbReference type="ARBA" id="ARBA00023145"/>
    </source>
</evidence>
<dbReference type="EMBL" id="JABANN010000350">
    <property type="protein sequence ID" value="KAF4661510.1"/>
    <property type="molecule type" value="Genomic_DNA"/>
</dbReference>
<accession>A0A7J6LR89</accession>
<evidence type="ECO:0000256" key="3">
    <source>
        <dbReference type="SAM" id="MobiDB-lite"/>
    </source>
</evidence>
<evidence type="ECO:0000313" key="6">
    <source>
        <dbReference type="EMBL" id="KAF4661510.1"/>
    </source>
</evidence>
<proteinExistence type="inferred from homology"/>
<sequence length="802" mass="87870">MPSEWTGRSAHDSALPADRVLAATVSISLVVHLTDARFIAPCALKSRNATEEVYTPLPRFSAKDLPVSWDWRDVDGENMVTTDRSYSNPKACAGCWAFATVHTLSDRIKIQRKAAFPEVNLSPQPLLTCGYDIGNGCRGGGVIDAMRYVSGLGGKSGRPPVITVAFIKEKGITDETCSPFTGKGHDTGDICLGSTVCSTCSANGACEIPKKYDTFHVEEFGTVTGEDAIKSEIKARGPVVCHMHVNEAFRSNYRPGAVWDFSALDEAAEPNHAAEIAGWGVDADGTPYWIARFAFGTNWGEHGWAKLHRSADGHIEKAGCVWATVSSDAWKDWTLYPSIKYTSPAVRIPSDGLGVVKAEPGYLTLRGSDGKMHEYLVQALGGMRRSRARHGHAMGGEQAATPEDGSPAQEEASIESPSPQYLIERPFIIDGHHSTSEYNKPSNKAGGHKAVRKPENLCSTYSMVCSADPSCECETGYYKALDSRAKDNSTCYLCVPKVPGIQVSNEANEIPPESWDWRNVDGKNYLSFTRNQHNPSYCGGCWAFASTSAFADRLTIRDDRRWPNKAISPQQVINCRGGGDCYGGDKYGVYDFFYTYGAVHDTCRAYTATNFDDFLGWCPAEARCMECTDGPDGCKATANYRTWHVRDFARLEGADQIKREIWKRGPVGCGVDATKQMDDYEGGIFYQDKPNPEINHEVSLVGWGQDPDTKDEYWVMRNSWGSFWGEHGYMRIKFGTLLIDSQCSWGEPGENVKGKVVPNVPFAVGSTKSLVVANYVEMDPKGNAVDLHPAGGSAEESVEITI</sequence>
<dbReference type="InterPro" id="IPR025661">
    <property type="entry name" value="Pept_asp_AS"/>
</dbReference>
<dbReference type="InterPro" id="IPR013128">
    <property type="entry name" value="Peptidase_C1A"/>
</dbReference>
<evidence type="ECO:0000256" key="1">
    <source>
        <dbReference type="ARBA" id="ARBA00008455"/>
    </source>
</evidence>
<dbReference type="GO" id="GO:0008234">
    <property type="term" value="F:cysteine-type peptidase activity"/>
    <property type="evidence" value="ECO:0007669"/>
    <property type="project" value="InterPro"/>
</dbReference>
<feature type="domain" description="Peptidase C1A papain C-terminal" evidence="4">
    <location>
        <begin position="511"/>
        <end position="747"/>
    </location>
</feature>
<reference evidence="7 8" key="1">
    <citation type="submission" date="2020-04" db="EMBL/GenBank/DDBJ databases">
        <title>Perkinsus olseni comparative genomics.</title>
        <authorList>
            <person name="Bogema D.R."/>
        </authorList>
    </citation>
    <scope>NUCLEOTIDE SEQUENCE [LARGE SCALE GENOMIC DNA]</scope>
    <source>
        <strain evidence="5">ATCC PRA-179</strain>
        <strain evidence="6">ATCC PRA-31</strain>
    </source>
</reference>